<evidence type="ECO:0000313" key="2">
    <source>
        <dbReference type="Proteomes" id="UP001148629"/>
    </source>
</evidence>
<organism evidence="1 2">
    <name type="scientific">Fusarium decemcellulare</name>
    <dbReference type="NCBI Taxonomy" id="57161"/>
    <lineage>
        <taxon>Eukaryota</taxon>
        <taxon>Fungi</taxon>
        <taxon>Dikarya</taxon>
        <taxon>Ascomycota</taxon>
        <taxon>Pezizomycotina</taxon>
        <taxon>Sordariomycetes</taxon>
        <taxon>Hypocreomycetidae</taxon>
        <taxon>Hypocreales</taxon>
        <taxon>Nectriaceae</taxon>
        <taxon>Fusarium</taxon>
        <taxon>Fusarium decemcellulare species complex</taxon>
    </lineage>
</organism>
<keyword evidence="2" id="KW-1185">Reference proteome</keyword>
<evidence type="ECO:0000313" key="1">
    <source>
        <dbReference type="EMBL" id="KAJ3518559.1"/>
    </source>
</evidence>
<dbReference type="EMBL" id="JANRMS010003394">
    <property type="protein sequence ID" value="KAJ3518559.1"/>
    <property type="molecule type" value="Genomic_DNA"/>
</dbReference>
<sequence>MLTAKQYEDWCQEALAQPQHTECRPFLDSGSTAATQEPHLGSEQGQHIVQREALGATVFDKQDLFKSQISVKFQNAMPKTDLSLNPHPSNQNQQFVLRPIINNQQQQPRSYRRDFRPIDTTRQEIQRRQQEIERSIHTESDINQNQLNNLHQAMATNRRDMRKMRIAASVNDMETGRLSPTVAVVANPCITCVGCLVAPGGERSALLSFVGGGGIGAPNSGREKRDQMRNGLREESIRQISAVLQEASVMMNGLSNRALTGQFPDNVRTIA</sequence>
<protein>
    <submittedName>
        <fullName evidence="1">Uncharacterized protein</fullName>
    </submittedName>
</protein>
<gene>
    <name evidence="1" type="ORF">NM208_g14475</name>
</gene>
<comment type="caution">
    <text evidence="1">The sequence shown here is derived from an EMBL/GenBank/DDBJ whole genome shotgun (WGS) entry which is preliminary data.</text>
</comment>
<reference evidence="1" key="1">
    <citation type="submission" date="2022-08" db="EMBL/GenBank/DDBJ databases">
        <title>Genome Sequence of Fusarium decemcellulare.</title>
        <authorList>
            <person name="Buettner E."/>
        </authorList>
    </citation>
    <scope>NUCLEOTIDE SEQUENCE</scope>
    <source>
        <strain evidence="1">Babe19</strain>
    </source>
</reference>
<dbReference type="Proteomes" id="UP001148629">
    <property type="component" value="Unassembled WGS sequence"/>
</dbReference>
<name>A0ACC1RFX0_9HYPO</name>
<proteinExistence type="predicted"/>
<accession>A0ACC1RFX0</accession>